<evidence type="ECO:0000313" key="2">
    <source>
        <dbReference type="Proteomes" id="UP001556367"/>
    </source>
</evidence>
<name>A0ABR3J2M5_9AGAR</name>
<sequence length="208" mass="23270">MHCAQPSSSRIGQIDEGDGLTCLLDAPVYVSRVHPATIILFPGSLALSLDNSLAQSFEDLMPGCELRAYDALQPNIVGFPKDNNLPIPHYLVVNAMTPTPQSEIQFNAWYDDEHLPLLRRVPGWMSSVRYQIHANIECKAVNEGSIGNSLRVGDAPRYLALHCWSGKHAFDTDEYREATTTPWRSRVMEGVLKRERFLLLAEGSLLHQ</sequence>
<proteinExistence type="predicted"/>
<reference evidence="2" key="1">
    <citation type="submission" date="2024-06" db="EMBL/GenBank/DDBJ databases">
        <title>Multi-omics analyses provide insights into the biosynthesis of the anticancer antibiotic pleurotin in Hohenbuehelia grisea.</title>
        <authorList>
            <person name="Weaver J.A."/>
            <person name="Alberti F."/>
        </authorList>
    </citation>
    <scope>NUCLEOTIDE SEQUENCE [LARGE SCALE GENOMIC DNA]</scope>
    <source>
        <strain evidence="2">T-177</strain>
    </source>
</reference>
<comment type="caution">
    <text evidence="1">The sequence shown here is derived from an EMBL/GenBank/DDBJ whole genome shotgun (WGS) entry which is preliminary data.</text>
</comment>
<protein>
    <submittedName>
        <fullName evidence="1">Uncharacterized protein</fullName>
    </submittedName>
</protein>
<dbReference type="SUPFAM" id="SSF54909">
    <property type="entry name" value="Dimeric alpha+beta barrel"/>
    <property type="match status" value="1"/>
</dbReference>
<dbReference type="EMBL" id="JASNQZ010000012">
    <property type="protein sequence ID" value="KAL0949757.1"/>
    <property type="molecule type" value="Genomic_DNA"/>
</dbReference>
<evidence type="ECO:0000313" key="1">
    <source>
        <dbReference type="EMBL" id="KAL0949757.1"/>
    </source>
</evidence>
<keyword evidence="2" id="KW-1185">Reference proteome</keyword>
<dbReference type="Proteomes" id="UP001556367">
    <property type="component" value="Unassembled WGS sequence"/>
</dbReference>
<organism evidence="1 2">
    <name type="scientific">Hohenbuehelia grisea</name>
    <dbReference type="NCBI Taxonomy" id="104357"/>
    <lineage>
        <taxon>Eukaryota</taxon>
        <taxon>Fungi</taxon>
        <taxon>Dikarya</taxon>
        <taxon>Basidiomycota</taxon>
        <taxon>Agaricomycotina</taxon>
        <taxon>Agaricomycetes</taxon>
        <taxon>Agaricomycetidae</taxon>
        <taxon>Agaricales</taxon>
        <taxon>Pleurotineae</taxon>
        <taxon>Pleurotaceae</taxon>
        <taxon>Hohenbuehelia</taxon>
    </lineage>
</organism>
<gene>
    <name evidence="1" type="ORF">HGRIS_009795</name>
</gene>
<dbReference type="InterPro" id="IPR011008">
    <property type="entry name" value="Dimeric_a/b-barrel"/>
</dbReference>
<accession>A0ABR3J2M5</accession>